<protein>
    <submittedName>
        <fullName evidence="4">tRNA-specific adenosine deaminase</fullName>
    </submittedName>
</protein>
<dbReference type="GO" id="GO:0016787">
    <property type="term" value="F:hydrolase activity"/>
    <property type="evidence" value="ECO:0007669"/>
    <property type="project" value="InterPro"/>
</dbReference>
<evidence type="ECO:0000259" key="3">
    <source>
        <dbReference type="PROSITE" id="PS51747"/>
    </source>
</evidence>
<evidence type="ECO:0000313" key="4">
    <source>
        <dbReference type="EMBL" id="ATB35913.1"/>
    </source>
</evidence>
<organism evidence="4 5">
    <name type="scientific">Cystobacter fuscus</name>
    <dbReference type="NCBI Taxonomy" id="43"/>
    <lineage>
        <taxon>Bacteria</taxon>
        <taxon>Pseudomonadati</taxon>
        <taxon>Myxococcota</taxon>
        <taxon>Myxococcia</taxon>
        <taxon>Myxococcales</taxon>
        <taxon>Cystobacterineae</taxon>
        <taxon>Archangiaceae</taxon>
        <taxon>Cystobacter</taxon>
    </lineage>
</organism>
<dbReference type="PROSITE" id="PS00903">
    <property type="entry name" value="CYT_DCMP_DEAMINASES_1"/>
    <property type="match status" value="1"/>
</dbReference>
<keyword evidence="1" id="KW-0479">Metal-binding</keyword>
<dbReference type="RefSeq" id="WP_095984474.1">
    <property type="nucleotide sequence ID" value="NZ_CP022098.1"/>
</dbReference>
<dbReference type="PROSITE" id="PS51747">
    <property type="entry name" value="CYT_DCMP_DEAMINASES_2"/>
    <property type="match status" value="1"/>
</dbReference>
<dbReference type="Gene3D" id="3.40.140.10">
    <property type="entry name" value="Cytidine Deaminase, domain 2"/>
    <property type="match status" value="1"/>
</dbReference>
<evidence type="ECO:0000313" key="5">
    <source>
        <dbReference type="Proteomes" id="UP000217257"/>
    </source>
</evidence>
<feature type="domain" description="CMP/dCMP-type deaminase" evidence="3">
    <location>
        <begin position="31"/>
        <end position="155"/>
    </location>
</feature>
<dbReference type="InterPro" id="IPR016193">
    <property type="entry name" value="Cytidine_deaminase-like"/>
</dbReference>
<evidence type="ECO:0000256" key="1">
    <source>
        <dbReference type="ARBA" id="ARBA00022723"/>
    </source>
</evidence>
<dbReference type="AlphaFoldDB" id="A0A250IXA5"/>
<accession>A0A250IXA5</accession>
<dbReference type="KEGG" id="cfus:CYFUS_001327"/>
<dbReference type="PANTHER" id="PTHR11079:SF162">
    <property type="entry name" value="RIBOFLAVIN BIOSYNTHESIS PROTEIN PYRD, CHLOROPLASTIC"/>
    <property type="match status" value="1"/>
</dbReference>
<dbReference type="Proteomes" id="UP000217257">
    <property type="component" value="Chromosome"/>
</dbReference>
<gene>
    <name evidence="4" type="ORF">CYFUS_001327</name>
</gene>
<sequence length="205" mass="22017">MNDAPPFATRVNAQLPDWLVRELPTYNTLLPTAADRVALTNRLAARNYKEGNGGPFAALVVDPATGELISIGVNVVLSSGLSSVHAEVMALSLAQARLDAWDLGSAGGRELELVVNWRPCTMCYGALVWSGIKHLLIAGDGPECEDLTGFDEGPMPEDWKAEIERRGIRVTSGVLRDEAVAVFAEYGRAGAIVYNARGTGSHRRD</sequence>
<dbReference type="InterPro" id="IPR016192">
    <property type="entry name" value="APOBEC/CMP_deaminase_Zn-bd"/>
</dbReference>
<reference evidence="4 5" key="1">
    <citation type="submission" date="2017-06" db="EMBL/GenBank/DDBJ databases">
        <title>Sequencing and comparative analysis of myxobacterial genomes.</title>
        <authorList>
            <person name="Rupp O."/>
            <person name="Goesmann A."/>
            <person name="Sogaard-Andersen L."/>
        </authorList>
    </citation>
    <scope>NUCLEOTIDE SEQUENCE [LARGE SCALE GENOMIC DNA]</scope>
    <source>
        <strain evidence="4 5">DSM 52655</strain>
    </source>
</reference>
<dbReference type="CDD" id="cd01285">
    <property type="entry name" value="nucleoside_deaminase"/>
    <property type="match status" value="1"/>
</dbReference>
<proteinExistence type="predicted"/>
<dbReference type="InterPro" id="IPR002125">
    <property type="entry name" value="CMP_dCMP_dom"/>
</dbReference>
<dbReference type="GO" id="GO:0008270">
    <property type="term" value="F:zinc ion binding"/>
    <property type="evidence" value="ECO:0007669"/>
    <property type="project" value="InterPro"/>
</dbReference>
<dbReference type="EMBL" id="CP022098">
    <property type="protein sequence ID" value="ATB35913.1"/>
    <property type="molecule type" value="Genomic_DNA"/>
</dbReference>
<keyword evidence="2" id="KW-0862">Zinc</keyword>
<dbReference type="SUPFAM" id="SSF53927">
    <property type="entry name" value="Cytidine deaminase-like"/>
    <property type="match status" value="1"/>
</dbReference>
<evidence type="ECO:0000256" key="2">
    <source>
        <dbReference type="ARBA" id="ARBA00022833"/>
    </source>
</evidence>
<name>A0A250IXA5_9BACT</name>
<dbReference type="PANTHER" id="PTHR11079">
    <property type="entry name" value="CYTOSINE DEAMINASE FAMILY MEMBER"/>
    <property type="match status" value="1"/>
</dbReference>
<dbReference type="Pfam" id="PF00383">
    <property type="entry name" value="dCMP_cyt_deam_1"/>
    <property type="match status" value="1"/>
</dbReference>